<comment type="caution">
    <text evidence="1">The sequence shown here is derived from an EMBL/GenBank/DDBJ whole genome shotgun (WGS) entry which is preliminary data.</text>
</comment>
<evidence type="ECO:0000313" key="1">
    <source>
        <dbReference type="EMBL" id="CAI2383614.1"/>
    </source>
</evidence>
<dbReference type="AlphaFoldDB" id="A0AAD2D709"/>
<proteinExistence type="predicted"/>
<keyword evidence="2" id="KW-1185">Reference proteome</keyword>
<dbReference type="Proteomes" id="UP001295684">
    <property type="component" value="Unassembled WGS sequence"/>
</dbReference>
<accession>A0AAD2D709</accession>
<name>A0AAD2D709_EUPCR</name>
<reference evidence="1" key="1">
    <citation type="submission" date="2023-07" db="EMBL/GenBank/DDBJ databases">
        <authorList>
            <consortium name="AG Swart"/>
            <person name="Singh M."/>
            <person name="Singh A."/>
            <person name="Seah K."/>
            <person name="Emmerich C."/>
        </authorList>
    </citation>
    <scope>NUCLEOTIDE SEQUENCE</scope>
    <source>
        <strain evidence="1">DP1</strain>
    </source>
</reference>
<organism evidence="1 2">
    <name type="scientific">Euplotes crassus</name>
    <dbReference type="NCBI Taxonomy" id="5936"/>
    <lineage>
        <taxon>Eukaryota</taxon>
        <taxon>Sar</taxon>
        <taxon>Alveolata</taxon>
        <taxon>Ciliophora</taxon>
        <taxon>Intramacronucleata</taxon>
        <taxon>Spirotrichea</taxon>
        <taxon>Hypotrichia</taxon>
        <taxon>Euplotida</taxon>
        <taxon>Euplotidae</taxon>
        <taxon>Moneuplotes</taxon>
    </lineage>
</organism>
<dbReference type="EMBL" id="CAMPGE010025907">
    <property type="protein sequence ID" value="CAI2383614.1"/>
    <property type="molecule type" value="Genomic_DNA"/>
</dbReference>
<gene>
    <name evidence="1" type="ORF">ECRASSUSDP1_LOCUS25119</name>
</gene>
<evidence type="ECO:0000313" key="2">
    <source>
        <dbReference type="Proteomes" id="UP001295684"/>
    </source>
</evidence>
<protein>
    <submittedName>
        <fullName evidence="1">Uncharacterized protein</fullName>
    </submittedName>
</protein>
<sequence>MSSSIDRAWLYLSTKSQFIVPGNISPIMITTRSRMFAITFLFDEIGLPVMSMTKSLSDSSISSGCGECKLLCISLMSIPCFTFKLYTPFMNLCAM</sequence>